<sequence>MEWHLLHLGIVMVGPGPLTSDNMYLLRVGVGRKPRLKTLGTPGPQSENWLTAFILLTILSGTASTRMNRVDNNEWESGPPPVIDHVPPSEESVARDIRTQALIIEIVAAVILISGMLAEQGRPVWLITNVPIIYHHVFDAKSSKLESVFCHTTSNPTNHLEG</sequence>
<name>A0A4Y2BGD7_ARAVE</name>
<dbReference type="EMBL" id="BGPR01000076">
    <property type="protein sequence ID" value="GBL91033.1"/>
    <property type="molecule type" value="Genomic_DNA"/>
</dbReference>
<proteinExistence type="predicted"/>
<comment type="caution">
    <text evidence="1">The sequence shown here is derived from an EMBL/GenBank/DDBJ whole genome shotgun (WGS) entry which is preliminary data.</text>
</comment>
<evidence type="ECO:0000313" key="1">
    <source>
        <dbReference type="EMBL" id="GBL91033.1"/>
    </source>
</evidence>
<protein>
    <submittedName>
        <fullName evidence="1">Uncharacterized protein</fullName>
    </submittedName>
</protein>
<evidence type="ECO:0000313" key="2">
    <source>
        <dbReference type="Proteomes" id="UP000499080"/>
    </source>
</evidence>
<organism evidence="1 2">
    <name type="scientific">Araneus ventricosus</name>
    <name type="common">Orbweaver spider</name>
    <name type="synonym">Epeira ventricosa</name>
    <dbReference type="NCBI Taxonomy" id="182803"/>
    <lineage>
        <taxon>Eukaryota</taxon>
        <taxon>Metazoa</taxon>
        <taxon>Ecdysozoa</taxon>
        <taxon>Arthropoda</taxon>
        <taxon>Chelicerata</taxon>
        <taxon>Arachnida</taxon>
        <taxon>Araneae</taxon>
        <taxon>Araneomorphae</taxon>
        <taxon>Entelegynae</taxon>
        <taxon>Araneoidea</taxon>
        <taxon>Araneidae</taxon>
        <taxon>Araneus</taxon>
    </lineage>
</organism>
<keyword evidence="2" id="KW-1185">Reference proteome</keyword>
<gene>
    <name evidence="1" type="ORF">AVEN_184421_1</name>
</gene>
<reference evidence="1 2" key="1">
    <citation type="journal article" date="2019" name="Sci. Rep.">
        <title>Orb-weaving spider Araneus ventricosus genome elucidates the spidroin gene catalogue.</title>
        <authorList>
            <person name="Kono N."/>
            <person name="Nakamura H."/>
            <person name="Ohtoshi R."/>
            <person name="Moran D.A.P."/>
            <person name="Shinohara A."/>
            <person name="Yoshida Y."/>
            <person name="Fujiwara M."/>
            <person name="Mori M."/>
            <person name="Tomita M."/>
            <person name="Arakawa K."/>
        </authorList>
    </citation>
    <scope>NUCLEOTIDE SEQUENCE [LARGE SCALE GENOMIC DNA]</scope>
</reference>
<accession>A0A4Y2BGD7</accession>
<dbReference type="Proteomes" id="UP000499080">
    <property type="component" value="Unassembled WGS sequence"/>
</dbReference>
<dbReference type="AlphaFoldDB" id="A0A4Y2BGD7"/>